<accession>A0AAE1JIY7</accession>
<dbReference type="Gene3D" id="4.10.60.10">
    <property type="entry name" value="Zinc finger, CCHC-type"/>
    <property type="match status" value="1"/>
</dbReference>
<keyword evidence="1" id="KW-0479">Metal-binding</keyword>
<dbReference type="InterPro" id="IPR001878">
    <property type="entry name" value="Znf_CCHC"/>
</dbReference>
<dbReference type="InterPro" id="IPR003173">
    <property type="entry name" value="PC4_C"/>
</dbReference>
<evidence type="ECO:0000313" key="5">
    <source>
        <dbReference type="EMBL" id="KAK4268889.1"/>
    </source>
</evidence>
<dbReference type="PANTHER" id="PTHR47592">
    <property type="entry name" value="PBF68 PROTEIN"/>
    <property type="match status" value="1"/>
</dbReference>
<evidence type="ECO:0008006" key="7">
    <source>
        <dbReference type="Google" id="ProtNLM"/>
    </source>
</evidence>
<dbReference type="GO" id="GO:0003677">
    <property type="term" value="F:DNA binding"/>
    <property type="evidence" value="ECO:0007669"/>
    <property type="project" value="InterPro"/>
</dbReference>
<evidence type="ECO:0000259" key="3">
    <source>
        <dbReference type="PROSITE" id="PS50158"/>
    </source>
</evidence>
<dbReference type="PROSITE" id="PS50158">
    <property type="entry name" value="ZF_CCHC"/>
    <property type="match status" value="1"/>
</dbReference>
<dbReference type="GO" id="GO:0006355">
    <property type="term" value="P:regulation of DNA-templated transcription"/>
    <property type="evidence" value="ECO:0007669"/>
    <property type="project" value="InterPro"/>
</dbReference>
<dbReference type="GO" id="GO:0008270">
    <property type="term" value="F:zinc ion binding"/>
    <property type="evidence" value="ECO:0007669"/>
    <property type="project" value="UniProtKB-KW"/>
</dbReference>
<feature type="domain" description="CCHC-type" evidence="3">
    <location>
        <begin position="455"/>
        <end position="468"/>
    </location>
</feature>
<evidence type="ECO:0000256" key="1">
    <source>
        <dbReference type="PROSITE-ProRule" id="PRU00047"/>
    </source>
</evidence>
<proteinExistence type="predicted"/>
<feature type="compositionally biased region" description="Basic and acidic residues" evidence="2">
    <location>
        <begin position="401"/>
        <end position="412"/>
    </location>
</feature>
<feature type="compositionally biased region" description="Basic and acidic residues" evidence="2">
    <location>
        <begin position="419"/>
        <end position="432"/>
    </location>
</feature>
<feature type="domain" description="DEK-C" evidence="4">
    <location>
        <begin position="3"/>
        <end position="60"/>
    </location>
</feature>
<keyword evidence="1" id="KW-0862">Zinc</keyword>
<dbReference type="Pfam" id="PF02229">
    <property type="entry name" value="PC4"/>
    <property type="match status" value="1"/>
</dbReference>
<dbReference type="InterPro" id="IPR009044">
    <property type="entry name" value="ssDNA-bd_transcriptional_reg"/>
</dbReference>
<dbReference type="Proteomes" id="UP001293593">
    <property type="component" value="Unassembled WGS sequence"/>
</dbReference>
<keyword evidence="1" id="KW-0863">Zinc-finger</keyword>
<feature type="region of interest" description="Disordered" evidence="2">
    <location>
        <begin position="401"/>
        <end position="453"/>
    </location>
</feature>
<evidence type="ECO:0000313" key="6">
    <source>
        <dbReference type="Proteomes" id="UP001293593"/>
    </source>
</evidence>
<dbReference type="InterPro" id="IPR014876">
    <property type="entry name" value="DEK_C"/>
</dbReference>
<reference evidence="5" key="1">
    <citation type="submission" date="2023-10" db="EMBL/GenBank/DDBJ databases">
        <title>Chromosome-level genome of the transformable northern wattle, Acacia crassicarpa.</title>
        <authorList>
            <person name="Massaro I."/>
            <person name="Sinha N.R."/>
            <person name="Poethig S."/>
            <person name="Leichty A.R."/>
        </authorList>
    </citation>
    <scope>NUCLEOTIDE SEQUENCE</scope>
    <source>
        <strain evidence="5">Acra3RX</strain>
        <tissue evidence="5">Leaf</tissue>
    </source>
</reference>
<keyword evidence="6" id="KW-1185">Reference proteome</keyword>
<gene>
    <name evidence="5" type="ORF">QN277_022117</name>
</gene>
<dbReference type="Pfam" id="PF08766">
    <property type="entry name" value="DEK_C"/>
    <property type="match status" value="1"/>
</dbReference>
<comment type="caution">
    <text evidence="5">The sequence shown here is derived from an EMBL/GenBank/DDBJ whole genome shotgun (WGS) entry which is preliminary data.</text>
</comment>
<dbReference type="SUPFAM" id="SSF57756">
    <property type="entry name" value="Retrovirus zinc finger-like domains"/>
    <property type="match status" value="1"/>
</dbReference>
<dbReference type="Gene3D" id="2.30.31.10">
    <property type="entry name" value="Transcriptional Coactivator Pc4, Chain A"/>
    <property type="match status" value="1"/>
</dbReference>
<name>A0AAE1JIY7_9FABA</name>
<dbReference type="SUPFAM" id="SSF54447">
    <property type="entry name" value="ssDNA-binding transcriptional regulator domain"/>
    <property type="match status" value="1"/>
</dbReference>
<dbReference type="AlphaFoldDB" id="A0AAE1JIY7"/>
<dbReference type="EMBL" id="JAWXYG010000006">
    <property type="protein sequence ID" value="KAK4268889.1"/>
    <property type="molecule type" value="Genomic_DNA"/>
</dbReference>
<evidence type="ECO:0000259" key="4">
    <source>
        <dbReference type="PROSITE" id="PS51998"/>
    </source>
</evidence>
<dbReference type="InterPro" id="IPR036875">
    <property type="entry name" value="Znf_CCHC_sf"/>
</dbReference>
<organism evidence="5 6">
    <name type="scientific">Acacia crassicarpa</name>
    <name type="common">northern wattle</name>
    <dbReference type="NCBI Taxonomy" id="499986"/>
    <lineage>
        <taxon>Eukaryota</taxon>
        <taxon>Viridiplantae</taxon>
        <taxon>Streptophyta</taxon>
        <taxon>Embryophyta</taxon>
        <taxon>Tracheophyta</taxon>
        <taxon>Spermatophyta</taxon>
        <taxon>Magnoliopsida</taxon>
        <taxon>eudicotyledons</taxon>
        <taxon>Gunneridae</taxon>
        <taxon>Pentapetalae</taxon>
        <taxon>rosids</taxon>
        <taxon>fabids</taxon>
        <taxon>Fabales</taxon>
        <taxon>Fabaceae</taxon>
        <taxon>Caesalpinioideae</taxon>
        <taxon>mimosoid clade</taxon>
        <taxon>Acacieae</taxon>
        <taxon>Acacia</taxon>
    </lineage>
</organism>
<sequence>MESETRRKIEETVLDVLKNSNIDEATEFTVRLAASERLGMDLSDSEHKLLVRGIVESYLLAIAEQEDGRVPASEPSAPQGVVQCEQVAKPNKEVTKDSEHIICQLSNKRNVAVHDFRGKKLVSIRDYYVKDGKQLPSAKGISLQSEQWSVFKKSVPAIEEAIAKMEAKMGFKVHSKENGDLLNPTLSKQNGDMLDLIIEAAPAEPVPIEIGRFDGKNYHGWIQQMELLLKQLKIAYVLTEPCPNATPEPHSSAKEVAEARAAEKRWMNDDFLCRRNILCYLSDRLFSLYANRKMTAKELWEELKQVYLYEEFGTKRSLVKKYIEYEFVEEKSIYEQARDLNTIADSVVSSGMMIEENFHVSAIISKLPPSWKDVCIKLMREEHLPFWMLMECLWSEEESRNQVKRGGGEGEPSRNNNTGHHEARKSVQREADTSLSSSMHGRRNRPDMNDKSTACDVCGKKGHLSRNCWRRSDNQARGRRIEENEPSTRAISQLNLVGVCNTPFYKAFLK</sequence>
<dbReference type="PROSITE" id="PS51998">
    <property type="entry name" value="DEK_C"/>
    <property type="match status" value="1"/>
</dbReference>
<evidence type="ECO:0000256" key="2">
    <source>
        <dbReference type="SAM" id="MobiDB-lite"/>
    </source>
</evidence>
<dbReference type="PANTHER" id="PTHR47592:SF6">
    <property type="entry name" value="PBF68 PROTEIN"/>
    <property type="match status" value="1"/>
</dbReference>
<protein>
    <recommendedName>
        <fullName evidence="7">RNA polymerase II transcriptional coactivator KELP</fullName>
    </recommendedName>
</protein>
<dbReference type="Pfam" id="PF14223">
    <property type="entry name" value="Retrotran_gag_2"/>
    <property type="match status" value="1"/>
</dbReference>
<dbReference type="FunFam" id="2.30.31.10:FF:000011">
    <property type="entry name" value="RNA polymerase II transcriptional coactivator KELP"/>
    <property type="match status" value="1"/>
</dbReference>